<evidence type="ECO:0000256" key="4">
    <source>
        <dbReference type="ARBA" id="ARBA00022692"/>
    </source>
</evidence>
<reference evidence="7 8" key="1">
    <citation type="journal article" date="2018" name="PLoS ONE">
        <title>The draft genome of Kipferlia bialata reveals reductive genome evolution in fornicate parasites.</title>
        <authorList>
            <person name="Tanifuji G."/>
            <person name="Takabayashi S."/>
            <person name="Kume K."/>
            <person name="Takagi M."/>
            <person name="Nakayama T."/>
            <person name="Kamikawa R."/>
            <person name="Inagaki Y."/>
            <person name="Hashimoto T."/>
        </authorList>
    </citation>
    <scope>NUCLEOTIDE SEQUENCE [LARGE SCALE GENOMIC DNA]</scope>
    <source>
        <strain evidence="7">NY0173</strain>
    </source>
</reference>
<gene>
    <name evidence="7" type="ORF">KIPB_017268</name>
</gene>
<organism evidence="7 8">
    <name type="scientific">Kipferlia bialata</name>
    <dbReference type="NCBI Taxonomy" id="797122"/>
    <lineage>
        <taxon>Eukaryota</taxon>
        <taxon>Metamonada</taxon>
        <taxon>Carpediemonas-like organisms</taxon>
        <taxon>Kipferlia</taxon>
    </lineage>
</organism>
<evidence type="ECO:0000256" key="5">
    <source>
        <dbReference type="ARBA" id="ARBA00022989"/>
    </source>
</evidence>
<comment type="subcellular location">
    <subcellularLocation>
        <location evidence="1">Cell membrane</location>
        <topology evidence="1">Multi-pass membrane protein</topology>
    </subcellularLocation>
</comment>
<keyword evidence="4" id="KW-0812">Transmembrane</keyword>
<comment type="similarity">
    <text evidence="2">Belongs to the SLC34A transporter family.</text>
</comment>
<feature type="non-terminal residue" evidence="7">
    <location>
        <position position="1"/>
    </location>
</feature>
<keyword evidence="8" id="KW-1185">Reference proteome</keyword>
<proteinExistence type="inferred from homology"/>
<keyword evidence="5" id="KW-1133">Transmembrane helix</keyword>
<evidence type="ECO:0000313" key="7">
    <source>
        <dbReference type="EMBL" id="GIQ93071.1"/>
    </source>
</evidence>
<dbReference type="InterPro" id="IPR003841">
    <property type="entry name" value="Na/Pi_transpt"/>
</dbReference>
<name>A0A9K3GST7_9EUKA</name>
<dbReference type="GO" id="GO:0044341">
    <property type="term" value="P:sodium-dependent phosphate transport"/>
    <property type="evidence" value="ECO:0007669"/>
    <property type="project" value="InterPro"/>
</dbReference>
<evidence type="ECO:0000256" key="3">
    <source>
        <dbReference type="ARBA" id="ARBA00022475"/>
    </source>
</evidence>
<protein>
    <submittedName>
        <fullName evidence="7">Sodium-dependent phosphate transport protein</fullName>
    </submittedName>
</protein>
<dbReference type="EMBL" id="BDIP01011366">
    <property type="protein sequence ID" value="GIQ93071.1"/>
    <property type="molecule type" value="Genomic_DNA"/>
</dbReference>
<evidence type="ECO:0000313" key="8">
    <source>
        <dbReference type="Proteomes" id="UP000265618"/>
    </source>
</evidence>
<keyword evidence="6" id="KW-0472">Membrane</keyword>
<dbReference type="Proteomes" id="UP000265618">
    <property type="component" value="Unassembled WGS sequence"/>
</dbReference>
<comment type="caution">
    <text evidence="7">The sequence shown here is derived from an EMBL/GenBank/DDBJ whole genome shotgun (WGS) entry which is preliminary data.</text>
</comment>
<keyword evidence="3" id="KW-1003">Cell membrane</keyword>
<accession>A0A9K3GST7</accession>
<evidence type="ECO:0000256" key="1">
    <source>
        <dbReference type="ARBA" id="ARBA00004651"/>
    </source>
</evidence>
<evidence type="ECO:0000256" key="6">
    <source>
        <dbReference type="ARBA" id="ARBA00023136"/>
    </source>
</evidence>
<dbReference type="Pfam" id="PF02690">
    <property type="entry name" value="Na_Pi_cotrans"/>
    <property type="match status" value="1"/>
</dbReference>
<evidence type="ECO:0000256" key="2">
    <source>
        <dbReference type="ARBA" id="ARBA00005808"/>
    </source>
</evidence>
<sequence>SVGVIMGANIGTTITAQIVAFKVTEYAPILIFLSLSLSVSLPLSLAPNSRSLSH</sequence>
<dbReference type="AlphaFoldDB" id="A0A9K3GST7"/>
<dbReference type="GO" id="GO:0005436">
    <property type="term" value="F:sodium:phosphate symporter activity"/>
    <property type="evidence" value="ECO:0007669"/>
    <property type="project" value="InterPro"/>
</dbReference>
<dbReference type="GO" id="GO:0005886">
    <property type="term" value="C:plasma membrane"/>
    <property type="evidence" value="ECO:0007669"/>
    <property type="project" value="UniProtKB-SubCell"/>
</dbReference>